<keyword evidence="3" id="KW-1185">Reference proteome</keyword>
<organism evidence="2 3">
    <name type="scientific">Punica granatum</name>
    <name type="common">Pomegranate</name>
    <dbReference type="NCBI Taxonomy" id="22663"/>
    <lineage>
        <taxon>Eukaryota</taxon>
        <taxon>Viridiplantae</taxon>
        <taxon>Streptophyta</taxon>
        <taxon>Embryophyta</taxon>
        <taxon>Tracheophyta</taxon>
        <taxon>Spermatophyta</taxon>
        <taxon>Magnoliopsida</taxon>
        <taxon>eudicotyledons</taxon>
        <taxon>Gunneridae</taxon>
        <taxon>Pentapetalae</taxon>
        <taxon>rosids</taxon>
        <taxon>malvids</taxon>
        <taxon>Myrtales</taxon>
        <taxon>Lythraceae</taxon>
        <taxon>Punica</taxon>
    </lineage>
</organism>
<evidence type="ECO:0000256" key="1">
    <source>
        <dbReference type="SAM" id="MobiDB-lite"/>
    </source>
</evidence>
<reference evidence="2 3" key="1">
    <citation type="submission" date="2017-11" db="EMBL/GenBank/DDBJ databases">
        <title>De-novo sequencing of pomegranate (Punica granatum L.) genome.</title>
        <authorList>
            <person name="Akparov Z."/>
            <person name="Amiraslanov A."/>
            <person name="Hajiyeva S."/>
            <person name="Abbasov M."/>
            <person name="Kaur K."/>
            <person name="Hamwieh A."/>
            <person name="Solovyev V."/>
            <person name="Salamov A."/>
            <person name="Braich B."/>
            <person name="Kosarev P."/>
            <person name="Mahmoud A."/>
            <person name="Hajiyev E."/>
            <person name="Babayeva S."/>
            <person name="Izzatullayeva V."/>
            <person name="Mammadov A."/>
            <person name="Mammadov A."/>
            <person name="Sharifova S."/>
            <person name="Ojaghi J."/>
            <person name="Eynullazada K."/>
            <person name="Bayramov B."/>
            <person name="Abdulazimova A."/>
            <person name="Shahmuradov I."/>
        </authorList>
    </citation>
    <scope>NUCLEOTIDE SEQUENCE [LARGE SCALE GENOMIC DNA]</scope>
    <source>
        <strain evidence="3">cv. AG2017</strain>
        <tissue evidence="2">Leaf</tissue>
    </source>
</reference>
<feature type="region of interest" description="Disordered" evidence="1">
    <location>
        <begin position="14"/>
        <end position="34"/>
    </location>
</feature>
<accession>A0A2I0K4V1</accession>
<sequence>MTVLVCDRELDEPESSKCEVSKPETSKYGAGAQKWGRSRMKGLSSMQGLSPMQCVGSRGGMCVRSHGDTLCRAGWVAGMDSASGHSTSRYGEVKTAGGLPAKVGTTRQSCGVGGRDGLGFWS</sequence>
<protein>
    <submittedName>
        <fullName evidence="2">Uncharacterized protein</fullName>
    </submittedName>
</protein>
<name>A0A2I0K4V1_PUNGR</name>
<evidence type="ECO:0000313" key="2">
    <source>
        <dbReference type="EMBL" id="PKI63564.1"/>
    </source>
</evidence>
<gene>
    <name evidence="2" type="ORF">CRG98_016044</name>
</gene>
<feature type="compositionally biased region" description="Basic and acidic residues" evidence="1">
    <location>
        <begin position="14"/>
        <end position="25"/>
    </location>
</feature>
<dbReference type="EMBL" id="PGOL01000884">
    <property type="protein sequence ID" value="PKI63564.1"/>
    <property type="molecule type" value="Genomic_DNA"/>
</dbReference>
<dbReference type="AlphaFoldDB" id="A0A2I0K4V1"/>
<proteinExistence type="predicted"/>
<comment type="caution">
    <text evidence="2">The sequence shown here is derived from an EMBL/GenBank/DDBJ whole genome shotgun (WGS) entry which is preliminary data.</text>
</comment>
<dbReference type="Proteomes" id="UP000233551">
    <property type="component" value="Unassembled WGS sequence"/>
</dbReference>
<evidence type="ECO:0000313" key="3">
    <source>
        <dbReference type="Proteomes" id="UP000233551"/>
    </source>
</evidence>